<evidence type="ECO:0000259" key="3">
    <source>
        <dbReference type="Pfam" id="PF23771"/>
    </source>
</evidence>
<dbReference type="Proteomes" id="UP000622552">
    <property type="component" value="Unassembled WGS sequence"/>
</dbReference>
<comment type="caution">
    <text evidence="4">The sequence shown here is derived from an EMBL/GenBank/DDBJ whole genome shotgun (WGS) entry which is preliminary data.</text>
</comment>
<keyword evidence="5" id="KW-1185">Reference proteome</keyword>
<gene>
    <name evidence="4" type="ORF">IW245_007114</name>
</gene>
<proteinExistence type="predicted"/>
<accession>A0A8J7GN95</accession>
<dbReference type="RefSeq" id="WP_197007416.1">
    <property type="nucleotide sequence ID" value="NZ_BONS01000019.1"/>
</dbReference>
<feature type="domain" description="DUF2786" evidence="2">
    <location>
        <begin position="5"/>
        <end position="43"/>
    </location>
</feature>
<organism evidence="4 5">
    <name type="scientific">Longispora fulva</name>
    <dbReference type="NCBI Taxonomy" id="619741"/>
    <lineage>
        <taxon>Bacteria</taxon>
        <taxon>Bacillati</taxon>
        <taxon>Actinomycetota</taxon>
        <taxon>Actinomycetes</taxon>
        <taxon>Micromonosporales</taxon>
        <taxon>Micromonosporaceae</taxon>
        <taxon>Longispora</taxon>
    </lineage>
</organism>
<evidence type="ECO:0000259" key="2">
    <source>
        <dbReference type="Pfam" id="PF10979"/>
    </source>
</evidence>
<dbReference type="InterPro" id="IPR024498">
    <property type="entry name" value="DUF2786"/>
</dbReference>
<dbReference type="EMBL" id="JADOUF010000001">
    <property type="protein sequence ID" value="MBG6140920.1"/>
    <property type="molecule type" value="Genomic_DNA"/>
</dbReference>
<dbReference type="AlphaFoldDB" id="A0A8J7GN95"/>
<evidence type="ECO:0000313" key="5">
    <source>
        <dbReference type="Proteomes" id="UP000622552"/>
    </source>
</evidence>
<evidence type="ECO:0000256" key="1">
    <source>
        <dbReference type="SAM" id="MobiDB-lite"/>
    </source>
</evidence>
<feature type="domain" description="DUF7168" evidence="3">
    <location>
        <begin position="59"/>
        <end position="159"/>
    </location>
</feature>
<reference evidence="4" key="1">
    <citation type="submission" date="2020-11" db="EMBL/GenBank/DDBJ databases">
        <title>Sequencing the genomes of 1000 actinobacteria strains.</title>
        <authorList>
            <person name="Klenk H.-P."/>
        </authorList>
    </citation>
    <scope>NUCLEOTIDE SEQUENCE</scope>
    <source>
        <strain evidence="4">DSM 45356</strain>
    </source>
</reference>
<feature type="region of interest" description="Disordered" evidence="1">
    <location>
        <begin position="193"/>
        <end position="221"/>
    </location>
</feature>
<protein>
    <recommendedName>
        <fullName evidence="6">DUF2786 domain-containing protein</fullName>
    </recommendedName>
</protein>
<dbReference type="Pfam" id="PF10979">
    <property type="entry name" value="DUF2786"/>
    <property type="match status" value="1"/>
</dbReference>
<name>A0A8J7GN95_9ACTN</name>
<evidence type="ECO:0008006" key="6">
    <source>
        <dbReference type="Google" id="ProtNLM"/>
    </source>
</evidence>
<dbReference type="Pfam" id="PF23771">
    <property type="entry name" value="DUF7168"/>
    <property type="match status" value="1"/>
</dbReference>
<evidence type="ECO:0000313" key="4">
    <source>
        <dbReference type="EMBL" id="MBG6140920.1"/>
    </source>
</evidence>
<dbReference type="InterPro" id="IPR055592">
    <property type="entry name" value="DUF7168"/>
</dbReference>
<sequence>MAEQRMLDRVRALLRKAESTTFPEEADALTAKAQELMARHGIDDLGPGADTGPTHRRVAVPPPHDGAKAMLLDAVAGANRCRAVWSREGAYATVFGFPADLDAVEVLYQSVLIQATKAMIREARTRARYGRADTPAFRESFLIAYADRIGARLDAVSGEVTPEDLLPVLASREVEVKAAADKLFPEVESVPVSVPSREGWNSGSLAAEQASLRGRRGVDGR</sequence>